<gene>
    <name evidence="9" type="ordered locus">AZC_2425</name>
</gene>
<dbReference type="EMBL" id="AP009384">
    <property type="protein sequence ID" value="BAF88423.1"/>
    <property type="molecule type" value="Genomic_DNA"/>
</dbReference>
<reference evidence="9 10" key="1">
    <citation type="journal article" date="2007" name="Appl. Environ. Microbiol.">
        <title>Rhizobial factors required for stem nodule maturation and maintenance in Sesbania rostrata-Azorhizobium caulinodans ORS571 symbiosis.</title>
        <authorList>
            <person name="Suzuki S."/>
            <person name="Aono T."/>
            <person name="Lee KB."/>
            <person name="Suzuki T."/>
            <person name="Liu CT."/>
            <person name="Miwa H."/>
            <person name="Wakao S."/>
            <person name="Iki T."/>
            <person name="Oyaizu H."/>
        </authorList>
    </citation>
    <scope>NUCLEOTIDE SEQUENCE [LARGE SCALE GENOMIC DNA]</scope>
    <source>
        <strain evidence="10">ATCC 43989 / DSM 5975 / JCM 20966 / LMG 6465 / NBRC 14845 / NCIMB 13405 / ORS 571</strain>
    </source>
</reference>
<name>A8I6L9_AZOC5</name>
<evidence type="ECO:0000256" key="5">
    <source>
        <dbReference type="ARBA" id="ARBA00022692"/>
    </source>
</evidence>
<keyword evidence="5 8" id="KW-0812">Transmembrane</keyword>
<feature type="transmembrane region" description="Helical" evidence="8">
    <location>
        <begin position="989"/>
        <end position="1015"/>
    </location>
</feature>
<feature type="transmembrane region" description="Helical" evidence="8">
    <location>
        <begin position="463"/>
        <end position="481"/>
    </location>
</feature>
<comment type="subcellular location">
    <subcellularLocation>
        <location evidence="1">Cell inner membrane</location>
        <topology evidence="1">Multi-pass membrane protein</topology>
    </subcellularLocation>
</comment>
<dbReference type="PRINTS" id="PR00702">
    <property type="entry name" value="ACRIFLAVINRP"/>
</dbReference>
<dbReference type="RefSeq" id="WP_012170951.1">
    <property type="nucleotide sequence ID" value="NC_009937.1"/>
</dbReference>
<dbReference type="STRING" id="438753.AZC_2425"/>
<dbReference type="SUPFAM" id="SSF82693">
    <property type="entry name" value="Multidrug efflux transporter AcrB pore domain, PN1, PN2, PC1 and PC2 subdomains"/>
    <property type="match status" value="4"/>
</dbReference>
<dbReference type="PANTHER" id="PTHR32063:SF30">
    <property type="entry name" value="ACRB_ACRD_ACRF FAMILY PROTEIN"/>
    <property type="match status" value="1"/>
</dbReference>
<feature type="transmembrane region" description="Helical" evidence="8">
    <location>
        <begin position="428"/>
        <end position="451"/>
    </location>
</feature>
<feature type="transmembrane region" description="Helical" evidence="8">
    <location>
        <begin position="360"/>
        <end position="381"/>
    </location>
</feature>
<accession>A8I6L9</accession>
<reference evidence="9 10" key="5">
    <citation type="journal article" date="2010" name="Appl. Environ. Microbiol.">
        <title>phrR-like gene praR of Azorhizobium caulinodans ORS571 is essential for symbiosis with Sesbania rostrata and is involved in expression of reb genes.</title>
        <authorList>
            <person name="Akiba N."/>
            <person name="Aono T."/>
            <person name="Toyazaki H."/>
            <person name="Sato S."/>
            <person name="Oyaizu H."/>
        </authorList>
    </citation>
    <scope>NUCLEOTIDE SEQUENCE [LARGE SCALE GENOMIC DNA]</scope>
    <source>
        <strain evidence="10">ATCC 43989 / DSM 5975 / JCM 20966 / LMG 6465 / NBRC 14845 / NCIMB 13405 / ORS 571</strain>
    </source>
</reference>
<keyword evidence="4" id="KW-0997">Cell inner membrane</keyword>
<dbReference type="Gene3D" id="3.30.70.1320">
    <property type="entry name" value="Multidrug efflux transporter AcrB pore domain like"/>
    <property type="match status" value="1"/>
</dbReference>
<evidence type="ECO:0000256" key="7">
    <source>
        <dbReference type="ARBA" id="ARBA00023136"/>
    </source>
</evidence>
<keyword evidence="10" id="KW-1185">Reference proteome</keyword>
<evidence type="ECO:0000256" key="4">
    <source>
        <dbReference type="ARBA" id="ARBA00022519"/>
    </source>
</evidence>
<dbReference type="GO" id="GO:0005886">
    <property type="term" value="C:plasma membrane"/>
    <property type="evidence" value="ECO:0007669"/>
    <property type="project" value="UniProtKB-SubCell"/>
</dbReference>
<dbReference type="Gene3D" id="3.30.2090.10">
    <property type="entry name" value="Multidrug efflux transporter AcrB TolC docking domain, DN and DC subdomains"/>
    <property type="match status" value="2"/>
</dbReference>
<keyword evidence="7 8" id="KW-0472">Membrane</keyword>
<reference evidence="9 10" key="3">
    <citation type="journal article" date="2008" name="BMC Genomics">
        <title>The genome of the versatile nitrogen fixer Azorhizobium caulinodans ORS571.</title>
        <authorList>
            <person name="Lee KB."/>
            <person name="Backer P.D."/>
            <person name="Aono T."/>
            <person name="Liu CT."/>
            <person name="Suzuki S."/>
            <person name="Suzuki T."/>
            <person name="Kaneko T."/>
            <person name="Yamada M."/>
            <person name="Tabata S."/>
            <person name="Kupfer D.M."/>
            <person name="Najar F.Z."/>
            <person name="Wiley G.B."/>
            <person name="Roe B."/>
            <person name="Binnewies T.T."/>
            <person name="Ussery D.W."/>
            <person name="D'Haeze W."/>
            <person name="Herder J.D."/>
            <person name="Gevers D."/>
            <person name="Vereecke D."/>
            <person name="Holsters M."/>
            <person name="Oyaizu H."/>
        </authorList>
    </citation>
    <scope>NUCLEOTIDE SEQUENCE [LARGE SCALE GENOMIC DNA]</scope>
    <source>
        <strain evidence="10">ATCC 43989 / DSM 5975 / JCM 20966 / LMG 6465 / NBRC 14845 / NCIMB 13405 / ORS 571</strain>
    </source>
</reference>
<evidence type="ECO:0000256" key="8">
    <source>
        <dbReference type="SAM" id="Phobius"/>
    </source>
</evidence>
<evidence type="ECO:0000256" key="2">
    <source>
        <dbReference type="ARBA" id="ARBA00022448"/>
    </source>
</evidence>
<dbReference type="SUPFAM" id="SSF82866">
    <property type="entry name" value="Multidrug efflux transporter AcrB transmembrane domain"/>
    <property type="match status" value="2"/>
</dbReference>
<evidence type="ECO:0000313" key="9">
    <source>
        <dbReference type="EMBL" id="BAF88423.1"/>
    </source>
</evidence>
<dbReference type="Gene3D" id="3.30.70.1430">
    <property type="entry name" value="Multidrug efflux transporter AcrB pore domain"/>
    <property type="match status" value="2"/>
</dbReference>
<dbReference type="SUPFAM" id="SSF82714">
    <property type="entry name" value="Multidrug efflux transporter AcrB TolC docking domain, DN and DC subdomains"/>
    <property type="match status" value="2"/>
</dbReference>
<sequence>MSISTPFIRRPIATTLLMVALVLVGVVAYPLLPVAPLPQVDFPTIQVSASLPGASPETMASSVATPLERQFAQIAGVTQMTSSSALGVASITIQFDLNRNIDAAAQDVQAAITAASGQLPDNLPSPPTFRKVNPADSPILILSVQSDLYPITKVDDIADTILAQQISQIPGIAQVAITGEQKPAVRVQVDPSKLAALGMSLEDVRTVLANATVDQPKGSFDGPSQSFTIYADDQLLASQPWNDVVIAYKSGAPVRIRDIGRAVDGPENARLASWQNGRRGIQLIVFKQPGANVIDAVDRVRAMIPRLEASLPPGIDVRIITDRTQTIRASVDDVQFTMMLTIGLVVAVIFAFLRSVWATIIPSITVPLALIGTFAVMYLLGYSLDNLSLMGLTIAVGFVVDDAIVMLENIYRHIEEGMAPFEAAIKGAAEIGFTIISISVSLIAVFIPILLMGGIVGRLLREFAMTVTITILVSVVVSLTLTPMMCSRFLKNEHGVKHGRAYMAAEAFFDGMLALYDRGLKWVLRHQTITLLGLLATVIATGAIYVAIPKGFFPQQDTGFIGGFAEAAQDISFAAMSEKQQQLMAIVAKDPAVSSVSVSVGATGGSQTVNTGRMWINLKPQDERDASATQVINRLRPQTAQVPGIQLYLQAAQDINVGGRASRTQYQYTLQDSNLEELNSWAPRMLAKLKTLPQLQDVATDQQASAPIVSLTIDRDTAARFGIQPQVIDNTLYDAFGQRQVAQYFTQLSQYHVVLEVEPGLQQDSLALEKIYVKSPITGDMIPLSTFVKVDTSKTSYLSISHQGQFPAVTLSFNLAPGAALGDAVTAIQQAEREMGKPVTLITNFQGTAQAFQDSLRTQPYLIAAAVIAVYIILGVLYESFIHPLTILSTLPSAGLGALLTLYLTGQDLSVIGLIGILLLIGIVKKNAIMMIDFALQKEREEGMAPERSIYEACLTRFRPIMMTTMAALLGGVPLMLGTGTGSELRQPLGYAIVGGLAVSQILTLYTTPVVYLAMGRVSRAIDRLRGKGGAATPHPDTHVPTPAE</sequence>
<evidence type="ECO:0000256" key="1">
    <source>
        <dbReference type="ARBA" id="ARBA00004429"/>
    </source>
</evidence>
<evidence type="ECO:0000256" key="6">
    <source>
        <dbReference type="ARBA" id="ARBA00022989"/>
    </source>
</evidence>
<dbReference type="PANTHER" id="PTHR32063">
    <property type="match status" value="1"/>
</dbReference>
<reference evidence="9 10" key="4">
    <citation type="journal article" date="2009" name="Appl. Environ. Microbiol.">
        <title>Comparative genome-wide transcriptional profiling of Azorhizobium caulinodans ORS571 grown under free-living and symbiotic conditions.</title>
        <authorList>
            <person name="Tsukada S."/>
            <person name="Aono T."/>
            <person name="Akiba N."/>
            <person name="Lee KB."/>
            <person name="Liu CT."/>
            <person name="Toyazaki H."/>
            <person name="Oyaizu H."/>
        </authorList>
    </citation>
    <scope>NUCLEOTIDE SEQUENCE [LARGE SCALE GENOMIC DNA]</scope>
    <source>
        <strain evidence="10">ATCC 43989 / DSM 5975 / JCM 20966 / LMG 6465 / NBRC 14845 / NCIMB 13405 / ORS 571</strain>
    </source>
</reference>
<feature type="transmembrane region" description="Helical" evidence="8">
    <location>
        <begin position="957"/>
        <end position="977"/>
    </location>
</feature>
<dbReference type="FunFam" id="3.30.70.1430:FF:000001">
    <property type="entry name" value="Efflux pump membrane transporter"/>
    <property type="match status" value="1"/>
</dbReference>
<reference evidence="9 10" key="6">
    <citation type="journal article" date="2011" name="Appl. Environ. Microbiol.">
        <title>Involvement of the azorhizobial chromosome partition gene (parA) in the onset of bacteroid differentiation during Sesbania rostrata stem nodule development.</title>
        <authorList>
            <person name="Liu CT."/>
            <person name="Lee KB."/>
            <person name="Wang YS."/>
            <person name="Peng MH."/>
            <person name="Lee KT."/>
            <person name="Suzuki S."/>
            <person name="Suzuki T."/>
            <person name="Oyaizu H."/>
        </authorList>
    </citation>
    <scope>NUCLEOTIDE SEQUENCE [LARGE SCALE GENOMIC DNA]</scope>
    <source>
        <strain evidence="10">ATCC 43989 / DSM 5975 / JCM 20966 / LMG 6465 / NBRC 14845 / NCIMB 13405 / ORS 571</strain>
    </source>
</reference>
<dbReference type="HOGENOM" id="CLU_002755_1_2_5"/>
<keyword evidence="6 8" id="KW-1133">Transmembrane helix</keyword>
<dbReference type="InterPro" id="IPR027463">
    <property type="entry name" value="AcrB_DN_DC_subdom"/>
</dbReference>
<dbReference type="KEGG" id="azc:AZC_2425"/>
<dbReference type="NCBIfam" id="NF033617">
    <property type="entry name" value="RND_permease_2"/>
    <property type="match status" value="1"/>
</dbReference>
<dbReference type="Gene3D" id="1.20.1640.10">
    <property type="entry name" value="Multidrug efflux transporter AcrB transmembrane domain"/>
    <property type="match status" value="2"/>
</dbReference>
<keyword evidence="3" id="KW-1003">Cell membrane</keyword>
<feature type="transmembrane region" description="Helical" evidence="8">
    <location>
        <begin position="528"/>
        <end position="548"/>
    </location>
</feature>
<dbReference type="eggNOG" id="COG0841">
    <property type="taxonomic scope" value="Bacteria"/>
</dbReference>
<organism evidence="9 10">
    <name type="scientific">Azorhizobium caulinodans (strain ATCC 43989 / DSM 5975 / JCM 20966 / LMG 6465 / NBRC 14845 / NCIMB 13405 / ORS 571)</name>
    <dbReference type="NCBI Taxonomy" id="438753"/>
    <lineage>
        <taxon>Bacteria</taxon>
        <taxon>Pseudomonadati</taxon>
        <taxon>Pseudomonadota</taxon>
        <taxon>Alphaproteobacteria</taxon>
        <taxon>Hyphomicrobiales</taxon>
        <taxon>Xanthobacteraceae</taxon>
        <taxon>Azorhizobium</taxon>
    </lineage>
</organism>
<dbReference type="InterPro" id="IPR001036">
    <property type="entry name" value="Acrflvin-R"/>
</dbReference>
<protein>
    <submittedName>
        <fullName evidence="9">RND efflux transporter</fullName>
    </submittedName>
</protein>
<feature type="transmembrane region" description="Helical" evidence="8">
    <location>
        <begin position="334"/>
        <end position="353"/>
    </location>
</feature>
<dbReference type="AlphaFoldDB" id="A8I6L9"/>
<feature type="transmembrane region" description="Helical" evidence="8">
    <location>
        <begin position="861"/>
        <end position="878"/>
    </location>
</feature>
<keyword evidence="2" id="KW-0813">Transport</keyword>
<evidence type="ECO:0000256" key="3">
    <source>
        <dbReference type="ARBA" id="ARBA00022475"/>
    </source>
</evidence>
<dbReference type="Gene3D" id="3.30.70.1440">
    <property type="entry name" value="Multidrug efflux transporter AcrB pore domain"/>
    <property type="match status" value="1"/>
</dbReference>
<dbReference type="Proteomes" id="UP000000270">
    <property type="component" value="Chromosome"/>
</dbReference>
<evidence type="ECO:0000313" key="10">
    <source>
        <dbReference type="Proteomes" id="UP000000270"/>
    </source>
</evidence>
<dbReference type="Pfam" id="PF00873">
    <property type="entry name" value="ACR_tran"/>
    <property type="match status" value="1"/>
</dbReference>
<dbReference type="FunFam" id="1.20.1640.10:FF:000001">
    <property type="entry name" value="Efflux pump membrane transporter"/>
    <property type="match status" value="1"/>
</dbReference>
<dbReference type="GO" id="GO:0042910">
    <property type="term" value="F:xenobiotic transmembrane transporter activity"/>
    <property type="evidence" value="ECO:0007669"/>
    <property type="project" value="TreeGrafter"/>
</dbReference>
<feature type="transmembrane region" description="Helical" evidence="8">
    <location>
        <begin position="911"/>
        <end position="936"/>
    </location>
</feature>
<reference evidence="10" key="2">
    <citation type="submission" date="2007-04" db="EMBL/GenBank/DDBJ databases">
        <title>Complete genome sequence of the nitrogen-fixing bacterium Azorhizobium caulinodans ORS571.</title>
        <authorList>
            <person name="Lee K.B."/>
            <person name="Backer P.D."/>
            <person name="Aono T."/>
            <person name="Liu C.T."/>
            <person name="Suzuki S."/>
            <person name="Suzuki T."/>
            <person name="Kaneko T."/>
            <person name="Yamada M."/>
            <person name="Tabata S."/>
            <person name="Kupfer D.M."/>
            <person name="Najar F.Z."/>
            <person name="Wiley G.B."/>
            <person name="Roe B."/>
            <person name="Binnewies T."/>
            <person name="Ussery D."/>
            <person name="Vereecke D."/>
            <person name="Gevers D."/>
            <person name="Holsters M."/>
            <person name="Oyaizu H."/>
        </authorList>
    </citation>
    <scope>NUCLEOTIDE SEQUENCE [LARGE SCALE GENOMIC DNA]</scope>
    <source>
        <strain evidence="10">ATCC 43989 / DSM 5975 / JCM 20966 / LMG 6465 / NBRC 14845 / NCIMB 13405 / ORS 571</strain>
    </source>
</reference>
<proteinExistence type="predicted"/>